<sequence>METSLLEMIRTRGICAGHTCSCVVDDSFSVYGPMQIRKGFFFLLVTNGTACLDDVYRHYEIGTGNLVVLTPSTESVLGQLSSGFRMQVLYVVPDYFDSLPDGQALYNQVARLLGNFRLPVFVLEQSRMEYLSQTLSLFSRQLEDLSLYRDGIIRHLCSFVLLQMADALCRENLESSVYVKRSSEIFRQFKKLLVQHYRQHHDIGFYAGCLNISTTYLSRIVKNITGHTVRFHLSELLGADARRMLECTDLDVQEISNQLGFSDQSVFGKFFIRQTGLSPLKFRMRKEELRKQ</sequence>
<name>A0A413T384_9BACT</name>
<dbReference type="PANTHER" id="PTHR43280:SF32">
    <property type="entry name" value="TRANSCRIPTIONAL REGULATORY PROTEIN"/>
    <property type="match status" value="1"/>
</dbReference>
<dbReference type="InterPro" id="IPR009057">
    <property type="entry name" value="Homeodomain-like_sf"/>
</dbReference>
<dbReference type="PROSITE" id="PS01124">
    <property type="entry name" value="HTH_ARAC_FAMILY_2"/>
    <property type="match status" value="1"/>
</dbReference>
<keyword evidence="1" id="KW-0805">Transcription regulation</keyword>
<protein>
    <submittedName>
        <fullName evidence="5">AraC family transcriptional regulator</fullName>
    </submittedName>
</protein>
<proteinExistence type="predicted"/>
<evidence type="ECO:0000313" key="6">
    <source>
        <dbReference type="Proteomes" id="UP000283855"/>
    </source>
</evidence>
<dbReference type="PANTHER" id="PTHR43280">
    <property type="entry name" value="ARAC-FAMILY TRANSCRIPTIONAL REGULATOR"/>
    <property type="match status" value="1"/>
</dbReference>
<dbReference type="EMBL" id="QSFT01000005">
    <property type="protein sequence ID" value="RHA77777.1"/>
    <property type="molecule type" value="Genomic_DNA"/>
</dbReference>
<comment type="caution">
    <text evidence="5">The sequence shown here is derived from an EMBL/GenBank/DDBJ whole genome shotgun (WGS) entry which is preliminary data.</text>
</comment>
<evidence type="ECO:0000256" key="2">
    <source>
        <dbReference type="ARBA" id="ARBA00023125"/>
    </source>
</evidence>
<evidence type="ECO:0000256" key="3">
    <source>
        <dbReference type="ARBA" id="ARBA00023163"/>
    </source>
</evidence>
<dbReference type="InterPro" id="IPR018060">
    <property type="entry name" value="HTH_AraC"/>
</dbReference>
<organism evidence="5 6">
    <name type="scientific">Phocaeicola coprophilus</name>
    <dbReference type="NCBI Taxonomy" id="387090"/>
    <lineage>
        <taxon>Bacteria</taxon>
        <taxon>Pseudomonadati</taxon>
        <taxon>Bacteroidota</taxon>
        <taxon>Bacteroidia</taxon>
        <taxon>Bacteroidales</taxon>
        <taxon>Bacteroidaceae</taxon>
        <taxon>Phocaeicola</taxon>
    </lineage>
</organism>
<reference evidence="5 6" key="1">
    <citation type="submission" date="2018-08" db="EMBL/GenBank/DDBJ databases">
        <title>A genome reference for cultivated species of the human gut microbiota.</title>
        <authorList>
            <person name="Zou Y."/>
            <person name="Xue W."/>
            <person name="Luo G."/>
        </authorList>
    </citation>
    <scope>NUCLEOTIDE SEQUENCE [LARGE SCALE GENOMIC DNA]</scope>
    <source>
        <strain evidence="5 6">AM42-38</strain>
    </source>
</reference>
<dbReference type="SUPFAM" id="SSF46689">
    <property type="entry name" value="Homeodomain-like"/>
    <property type="match status" value="1"/>
</dbReference>
<feature type="domain" description="HTH araC/xylS-type" evidence="4">
    <location>
        <begin position="187"/>
        <end position="285"/>
    </location>
</feature>
<dbReference type="AlphaFoldDB" id="A0A413T384"/>
<keyword evidence="2" id="KW-0238">DNA-binding</keyword>
<evidence type="ECO:0000313" key="5">
    <source>
        <dbReference type="EMBL" id="RHA77777.1"/>
    </source>
</evidence>
<dbReference type="Proteomes" id="UP000283855">
    <property type="component" value="Unassembled WGS sequence"/>
</dbReference>
<dbReference type="Pfam" id="PF12833">
    <property type="entry name" value="HTH_18"/>
    <property type="match status" value="1"/>
</dbReference>
<accession>A0A413T384</accession>
<gene>
    <name evidence="5" type="ORF">DW921_03675</name>
</gene>
<dbReference type="GO" id="GO:0043565">
    <property type="term" value="F:sequence-specific DNA binding"/>
    <property type="evidence" value="ECO:0007669"/>
    <property type="project" value="InterPro"/>
</dbReference>
<keyword evidence="3" id="KW-0804">Transcription</keyword>
<dbReference type="Gene3D" id="1.10.10.60">
    <property type="entry name" value="Homeodomain-like"/>
    <property type="match status" value="1"/>
</dbReference>
<evidence type="ECO:0000256" key="1">
    <source>
        <dbReference type="ARBA" id="ARBA00023015"/>
    </source>
</evidence>
<evidence type="ECO:0000259" key="4">
    <source>
        <dbReference type="PROSITE" id="PS01124"/>
    </source>
</evidence>
<dbReference type="SMART" id="SM00342">
    <property type="entry name" value="HTH_ARAC"/>
    <property type="match status" value="1"/>
</dbReference>
<dbReference type="GO" id="GO:0003700">
    <property type="term" value="F:DNA-binding transcription factor activity"/>
    <property type="evidence" value="ECO:0007669"/>
    <property type="project" value="InterPro"/>
</dbReference>